<dbReference type="GO" id="GO:0016567">
    <property type="term" value="P:protein ubiquitination"/>
    <property type="evidence" value="ECO:0007669"/>
    <property type="project" value="TreeGrafter"/>
</dbReference>
<dbReference type="GO" id="GO:0008270">
    <property type="term" value="F:zinc ion binding"/>
    <property type="evidence" value="ECO:0007669"/>
    <property type="project" value="UniProtKB-KW"/>
</dbReference>
<keyword evidence="4 6" id="KW-0863">Zinc-finger</keyword>
<dbReference type="Gene3D" id="3.30.40.10">
    <property type="entry name" value="Zinc/RING finger domain, C3HC4 (zinc finger)"/>
    <property type="match status" value="1"/>
</dbReference>
<dbReference type="AlphaFoldDB" id="A0A7N0UB87"/>
<dbReference type="SMART" id="SM00184">
    <property type="entry name" value="RING"/>
    <property type="match status" value="1"/>
</dbReference>
<evidence type="ECO:0000313" key="9">
    <source>
        <dbReference type="Proteomes" id="UP000594263"/>
    </source>
</evidence>
<name>A0A7N0UB87_KALFE</name>
<keyword evidence="3" id="KW-0479">Metal-binding</keyword>
<dbReference type="SUPFAM" id="SSF57850">
    <property type="entry name" value="RING/U-box"/>
    <property type="match status" value="1"/>
</dbReference>
<proteinExistence type="predicted"/>
<keyword evidence="5" id="KW-0862">Zinc</keyword>
<reference evidence="8" key="1">
    <citation type="submission" date="2021-01" db="UniProtKB">
        <authorList>
            <consortium name="EnsemblPlants"/>
        </authorList>
    </citation>
    <scope>IDENTIFICATION</scope>
</reference>
<dbReference type="PANTHER" id="PTHR15710">
    <property type="entry name" value="E3 UBIQUITIN-PROTEIN LIGASE PRAJA"/>
    <property type="match status" value="1"/>
</dbReference>
<dbReference type="EnsemblPlants" id="Kaladp0059s0242.1.v1.1">
    <property type="protein sequence ID" value="Kaladp0059s0242.1.v1.1.CDS.1"/>
    <property type="gene ID" value="Kaladp0059s0242.v1.1"/>
</dbReference>
<evidence type="ECO:0000256" key="1">
    <source>
        <dbReference type="ARBA" id="ARBA00000900"/>
    </source>
</evidence>
<evidence type="ECO:0000256" key="6">
    <source>
        <dbReference type="PROSITE-ProRule" id="PRU00175"/>
    </source>
</evidence>
<protein>
    <recommendedName>
        <fullName evidence="2">RING-type E3 ubiquitin transferase</fullName>
        <ecNumber evidence="2">2.3.2.27</ecNumber>
    </recommendedName>
</protein>
<dbReference type="InterPro" id="IPR013083">
    <property type="entry name" value="Znf_RING/FYVE/PHD"/>
</dbReference>
<dbReference type="Pfam" id="PF13639">
    <property type="entry name" value="zf-RING_2"/>
    <property type="match status" value="1"/>
</dbReference>
<evidence type="ECO:0000256" key="3">
    <source>
        <dbReference type="ARBA" id="ARBA00022723"/>
    </source>
</evidence>
<accession>A0A7N0UB87</accession>
<dbReference type="InterPro" id="IPR001841">
    <property type="entry name" value="Znf_RING"/>
</dbReference>
<dbReference type="GO" id="GO:0061630">
    <property type="term" value="F:ubiquitin protein ligase activity"/>
    <property type="evidence" value="ECO:0007669"/>
    <property type="project" value="UniProtKB-EC"/>
</dbReference>
<dbReference type="PANTHER" id="PTHR15710:SF243">
    <property type="entry name" value="E3 UBIQUITIN-PROTEIN LIGASE PRAJA-2 ISOFORM X1"/>
    <property type="match status" value="1"/>
</dbReference>
<dbReference type="Gramene" id="Kaladp0059s0242.1.v1.1">
    <property type="protein sequence ID" value="Kaladp0059s0242.1.v1.1.CDS.1"/>
    <property type="gene ID" value="Kaladp0059s0242.v1.1"/>
</dbReference>
<dbReference type="Proteomes" id="UP000594263">
    <property type="component" value="Unplaced"/>
</dbReference>
<dbReference type="EC" id="2.3.2.27" evidence="2"/>
<feature type="domain" description="RING-type" evidence="7">
    <location>
        <begin position="149"/>
        <end position="191"/>
    </location>
</feature>
<evidence type="ECO:0000256" key="2">
    <source>
        <dbReference type="ARBA" id="ARBA00012483"/>
    </source>
</evidence>
<comment type="catalytic activity">
    <reaction evidence="1">
        <text>S-ubiquitinyl-[E2 ubiquitin-conjugating enzyme]-L-cysteine + [acceptor protein]-L-lysine = [E2 ubiquitin-conjugating enzyme]-L-cysteine + N(6)-ubiquitinyl-[acceptor protein]-L-lysine.</text>
        <dbReference type="EC" id="2.3.2.27"/>
    </reaction>
</comment>
<evidence type="ECO:0000256" key="5">
    <source>
        <dbReference type="ARBA" id="ARBA00022833"/>
    </source>
</evidence>
<dbReference type="PROSITE" id="PS50089">
    <property type="entry name" value="ZF_RING_2"/>
    <property type="match status" value="1"/>
</dbReference>
<evidence type="ECO:0000313" key="8">
    <source>
        <dbReference type="EnsemblPlants" id="Kaladp0059s0242.1.v1.1.CDS.1"/>
    </source>
</evidence>
<evidence type="ECO:0000256" key="4">
    <source>
        <dbReference type="ARBA" id="ARBA00022771"/>
    </source>
</evidence>
<keyword evidence="9" id="KW-1185">Reference proteome</keyword>
<organism evidence="8 9">
    <name type="scientific">Kalanchoe fedtschenkoi</name>
    <name type="common">Lavender scallops</name>
    <name type="synonym">South American air plant</name>
    <dbReference type="NCBI Taxonomy" id="63787"/>
    <lineage>
        <taxon>Eukaryota</taxon>
        <taxon>Viridiplantae</taxon>
        <taxon>Streptophyta</taxon>
        <taxon>Embryophyta</taxon>
        <taxon>Tracheophyta</taxon>
        <taxon>Spermatophyta</taxon>
        <taxon>Magnoliopsida</taxon>
        <taxon>eudicotyledons</taxon>
        <taxon>Gunneridae</taxon>
        <taxon>Pentapetalae</taxon>
        <taxon>Saxifragales</taxon>
        <taxon>Crassulaceae</taxon>
        <taxon>Kalanchoe</taxon>
    </lineage>
</organism>
<sequence length="196" mass="22160">MAAYNCCFSHDSHQEDDGEESADVEYTTVQLRLWKLEEQEDAGEAAPACSRQCRIRPAEVLRRLEAPALELASGLTELQVLEWCQPRMIELATDYIREIHPPPETVLMDIMEAPEDVEEGVRRSTEVMTPASEEAIGGVERVIGGEGECPICLEKDEEEEKGFACMPCSHSFHVKCIQVWLRISRFCPLCRFPMPC</sequence>
<dbReference type="GO" id="GO:0005737">
    <property type="term" value="C:cytoplasm"/>
    <property type="evidence" value="ECO:0007669"/>
    <property type="project" value="TreeGrafter"/>
</dbReference>
<evidence type="ECO:0000259" key="7">
    <source>
        <dbReference type="PROSITE" id="PS50089"/>
    </source>
</evidence>